<protein>
    <submittedName>
        <fullName evidence="1">Uncharacterized protein</fullName>
    </submittedName>
</protein>
<evidence type="ECO:0000313" key="2">
    <source>
        <dbReference type="Proteomes" id="UP000324705"/>
    </source>
</evidence>
<dbReference type="AlphaFoldDB" id="A0A9R0YXY0"/>
<dbReference type="Gramene" id="TRITD6Bv1G213040.1">
    <property type="protein sequence ID" value="TRITD6Bv1G213040.1"/>
    <property type="gene ID" value="TRITD6Bv1G213040"/>
</dbReference>
<evidence type="ECO:0000313" key="1">
    <source>
        <dbReference type="EMBL" id="VAI62532.1"/>
    </source>
</evidence>
<dbReference type="Proteomes" id="UP000324705">
    <property type="component" value="Chromosome 6B"/>
</dbReference>
<gene>
    <name evidence="1" type="ORF">TRITD_6Bv1G213040</name>
</gene>
<sequence length="120" mass="13484">MLESRGDYGRWWRLFCVLTVVATRRRPTHSTSTLPSSTRRCPSPAKISIWRRAGGTSSHCSRRRQGCQALRRDRMGLPGSFPALLCFLTMQFLSYLSRFAMPLSAVILLKIVLGASKPIA</sequence>
<reference evidence="1 2" key="1">
    <citation type="submission" date="2017-09" db="EMBL/GenBank/DDBJ databases">
        <authorList>
            <consortium name="International Durum Wheat Genome Sequencing Consortium (IDWGSC)"/>
            <person name="Milanesi L."/>
        </authorList>
    </citation>
    <scope>NUCLEOTIDE SEQUENCE [LARGE SCALE GENOMIC DNA]</scope>
    <source>
        <strain evidence="2">cv. Svevo</strain>
    </source>
</reference>
<dbReference type="EMBL" id="LT934122">
    <property type="protein sequence ID" value="VAI62532.1"/>
    <property type="molecule type" value="Genomic_DNA"/>
</dbReference>
<proteinExistence type="predicted"/>
<accession>A0A9R0YXY0</accession>
<name>A0A9R0YXY0_TRITD</name>
<organism evidence="1 2">
    <name type="scientific">Triticum turgidum subsp. durum</name>
    <name type="common">Durum wheat</name>
    <name type="synonym">Triticum durum</name>
    <dbReference type="NCBI Taxonomy" id="4567"/>
    <lineage>
        <taxon>Eukaryota</taxon>
        <taxon>Viridiplantae</taxon>
        <taxon>Streptophyta</taxon>
        <taxon>Embryophyta</taxon>
        <taxon>Tracheophyta</taxon>
        <taxon>Spermatophyta</taxon>
        <taxon>Magnoliopsida</taxon>
        <taxon>Liliopsida</taxon>
        <taxon>Poales</taxon>
        <taxon>Poaceae</taxon>
        <taxon>BOP clade</taxon>
        <taxon>Pooideae</taxon>
        <taxon>Triticodae</taxon>
        <taxon>Triticeae</taxon>
        <taxon>Triticinae</taxon>
        <taxon>Triticum</taxon>
    </lineage>
</organism>
<keyword evidence="2" id="KW-1185">Reference proteome</keyword>